<dbReference type="InterPro" id="IPR007709">
    <property type="entry name" value="N-FG_amidohydro"/>
</dbReference>
<organism evidence="1 2">
    <name type="scientific">Lentilactobacillus fungorum</name>
    <dbReference type="NCBI Taxonomy" id="2201250"/>
    <lineage>
        <taxon>Bacteria</taxon>
        <taxon>Bacillati</taxon>
        <taxon>Bacillota</taxon>
        <taxon>Bacilli</taxon>
        <taxon>Lactobacillales</taxon>
        <taxon>Lactobacillaceae</taxon>
        <taxon>Lentilactobacillus</taxon>
    </lineage>
</organism>
<evidence type="ECO:0000313" key="1">
    <source>
        <dbReference type="EMBL" id="GHP12815.1"/>
    </source>
</evidence>
<dbReference type="SUPFAM" id="SSF53187">
    <property type="entry name" value="Zn-dependent exopeptidases"/>
    <property type="match status" value="1"/>
</dbReference>
<comment type="caution">
    <text evidence="1">The sequence shown here is derived from an EMBL/GenBank/DDBJ whole genome shotgun (WGS) entry which is preliminary data.</text>
</comment>
<dbReference type="Proteomes" id="UP000604765">
    <property type="component" value="Unassembled WGS sequence"/>
</dbReference>
<dbReference type="EMBL" id="BNJR01000004">
    <property type="protein sequence ID" value="GHP12815.1"/>
    <property type="molecule type" value="Genomic_DNA"/>
</dbReference>
<accession>A0ABQ3VVA3</accession>
<dbReference type="Pfam" id="PF05013">
    <property type="entry name" value="FGase"/>
    <property type="match status" value="1"/>
</dbReference>
<name>A0ABQ3VVA3_9LACO</name>
<gene>
    <name evidence="1" type="ORF">YK48G_02400</name>
</gene>
<sequence>MKNYRVYNATSHQFPIVIDLPHSGTFVTESMTNQLLPTAVLANTDWFLRELYDFLPQMGLTVIENNLSRYVIDPNRDSKAEVSGNYYHLIYEQNTFGHQLYQTPLTSQEINHRIVHFYQPYHQQLQQLLADKLAVFDQVLLIDLHSFAEYTHPSVGKTADVVLGNNWGQTSSSALFCYFQTLFQSQSYRVDNNFPFRGGYITRYYGDQPGIQALQIELRYNQYIQKRYFGEEMIDSWEPSVFNDAKQRLEFIFQKLAADLITKRLRLT</sequence>
<reference evidence="1 2" key="1">
    <citation type="journal article" date="2021" name="Int. J. Syst. Evol. Microbiol.">
        <title>Lentilactobacillus fungorum sp. nov., isolated from spent mushroom substrates.</title>
        <authorList>
            <person name="Tohno M."/>
            <person name="Tanizawa Y."/>
            <person name="Kojima Y."/>
            <person name="Sakamoto M."/>
            <person name="Ohkuma M."/>
            <person name="Kobayashi H."/>
        </authorList>
    </citation>
    <scope>NUCLEOTIDE SEQUENCE [LARGE SCALE GENOMIC DNA]</scope>
    <source>
        <strain evidence="1 2">YK48G</strain>
    </source>
</reference>
<protein>
    <submittedName>
        <fullName evidence="1">N-formylglutamate amidohydrolase</fullName>
    </submittedName>
</protein>
<evidence type="ECO:0000313" key="2">
    <source>
        <dbReference type="Proteomes" id="UP000604765"/>
    </source>
</evidence>
<proteinExistence type="predicted"/>
<keyword evidence="2" id="KW-1185">Reference proteome</keyword>
<dbReference type="Gene3D" id="3.40.630.40">
    <property type="entry name" value="Zn-dependent exopeptidases"/>
    <property type="match status" value="1"/>
</dbReference>